<dbReference type="EMBL" id="FPAG01000008">
    <property type="protein sequence ID" value="SFT08977.1"/>
    <property type="molecule type" value="Genomic_DNA"/>
</dbReference>
<gene>
    <name evidence="2" type="ORF">SAMN04487906_2883</name>
</gene>
<dbReference type="OrthoDB" id="594984at2"/>
<accession>A0A1I6V5P6</accession>
<dbReference type="RefSeq" id="WP_083425964.1">
    <property type="nucleotide sequence ID" value="NZ_FPAG01000008.1"/>
</dbReference>
<reference evidence="2 3" key="1">
    <citation type="submission" date="2016-10" db="EMBL/GenBank/DDBJ databases">
        <authorList>
            <person name="de Groot N.N."/>
        </authorList>
    </citation>
    <scope>NUCLEOTIDE SEQUENCE [LARGE SCALE GENOMIC DNA]</scope>
    <source>
        <strain evidence="2 3">CGMCC 1.6114</strain>
    </source>
</reference>
<evidence type="ECO:0000256" key="1">
    <source>
        <dbReference type="SAM" id="MobiDB-lite"/>
    </source>
</evidence>
<protein>
    <recommendedName>
        <fullName evidence="4">Protein required for attachment to host cells</fullName>
    </recommendedName>
</protein>
<sequence>MATNIGIWVDKMKAYVVYLKGTERSMEIVNSEVENFHPVGGSRSKNKWGPQDVVQDSKYSEREKHQLKRYFDDIVEKLQNVDAIALFGPADTNLKLAKHIQSHYKSMASKIKGVEKADSMTENQIMALVNDYYNS</sequence>
<evidence type="ECO:0008006" key="4">
    <source>
        <dbReference type="Google" id="ProtNLM"/>
    </source>
</evidence>
<evidence type="ECO:0000313" key="3">
    <source>
        <dbReference type="Proteomes" id="UP000183209"/>
    </source>
</evidence>
<dbReference type="Proteomes" id="UP000183209">
    <property type="component" value="Unassembled WGS sequence"/>
</dbReference>
<dbReference type="SUPFAM" id="SSF53137">
    <property type="entry name" value="Translational machinery components"/>
    <property type="match status" value="1"/>
</dbReference>
<evidence type="ECO:0000313" key="2">
    <source>
        <dbReference type="EMBL" id="SFT08977.1"/>
    </source>
</evidence>
<feature type="region of interest" description="Disordered" evidence="1">
    <location>
        <begin position="39"/>
        <end position="59"/>
    </location>
</feature>
<organism evidence="2 3">
    <name type="scientific">Zhouia amylolytica</name>
    <dbReference type="NCBI Taxonomy" id="376730"/>
    <lineage>
        <taxon>Bacteria</taxon>
        <taxon>Pseudomonadati</taxon>
        <taxon>Bacteroidota</taxon>
        <taxon>Flavobacteriia</taxon>
        <taxon>Flavobacteriales</taxon>
        <taxon>Flavobacteriaceae</taxon>
        <taxon>Zhouia</taxon>
    </lineage>
</organism>
<proteinExistence type="predicted"/>
<name>A0A1I6V5P6_9FLAO</name>
<dbReference type="AlphaFoldDB" id="A0A1I6V5P6"/>